<dbReference type="GO" id="GO:0010256">
    <property type="term" value="P:endomembrane system organization"/>
    <property type="evidence" value="ECO:0000318"/>
    <property type="project" value="GO_Central"/>
</dbReference>
<evidence type="ECO:0000256" key="6">
    <source>
        <dbReference type="SAM" id="MobiDB-lite"/>
    </source>
</evidence>
<accession>A0A1U7ZQ02</accession>
<dbReference type="Pfam" id="PF05078">
    <property type="entry name" value="DUF679"/>
    <property type="match status" value="1"/>
</dbReference>
<comment type="subcellular location">
    <subcellularLocation>
        <location evidence="1">Membrane</location>
        <topology evidence="1">Multi-pass membrane protein</topology>
    </subcellularLocation>
</comment>
<dbReference type="Proteomes" id="UP000189703">
    <property type="component" value="Unplaced"/>
</dbReference>
<keyword evidence="5 7" id="KW-0472">Membrane</keyword>
<keyword evidence="3 7" id="KW-0812">Transmembrane</keyword>
<evidence type="ECO:0000256" key="4">
    <source>
        <dbReference type="ARBA" id="ARBA00022989"/>
    </source>
</evidence>
<feature type="compositionally biased region" description="Polar residues" evidence="6">
    <location>
        <begin position="71"/>
        <end position="91"/>
    </location>
</feature>
<feature type="transmembrane region" description="Helical" evidence="7">
    <location>
        <begin position="216"/>
        <end position="233"/>
    </location>
</feature>
<evidence type="ECO:0000256" key="5">
    <source>
        <dbReference type="ARBA" id="ARBA00023136"/>
    </source>
</evidence>
<dbReference type="InterPro" id="IPR007770">
    <property type="entry name" value="DMP"/>
</dbReference>
<evidence type="ECO:0000256" key="7">
    <source>
        <dbReference type="SAM" id="Phobius"/>
    </source>
</evidence>
<evidence type="ECO:0000256" key="1">
    <source>
        <dbReference type="ARBA" id="ARBA00004141"/>
    </source>
</evidence>
<feature type="transmembrane region" description="Helical" evidence="7">
    <location>
        <begin position="253"/>
        <end position="272"/>
    </location>
</feature>
<dbReference type="GO" id="GO:0005737">
    <property type="term" value="C:cytoplasm"/>
    <property type="evidence" value="ECO:0007669"/>
    <property type="project" value="UniProtKB-ARBA"/>
</dbReference>
<keyword evidence="8" id="KW-1185">Reference proteome</keyword>
<organism evidence="8 9">
    <name type="scientific">Nelumbo nucifera</name>
    <name type="common">Sacred lotus</name>
    <dbReference type="NCBI Taxonomy" id="4432"/>
    <lineage>
        <taxon>Eukaryota</taxon>
        <taxon>Viridiplantae</taxon>
        <taxon>Streptophyta</taxon>
        <taxon>Embryophyta</taxon>
        <taxon>Tracheophyta</taxon>
        <taxon>Spermatophyta</taxon>
        <taxon>Magnoliopsida</taxon>
        <taxon>Proteales</taxon>
        <taxon>Nelumbonaceae</taxon>
        <taxon>Nelumbo</taxon>
    </lineage>
</organism>
<dbReference type="InParanoid" id="A0A1U7ZQ02"/>
<dbReference type="GeneID" id="104596698"/>
<feature type="region of interest" description="Disordered" evidence="6">
    <location>
        <begin position="71"/>
        <end position="107"/>
    </location>
</feature>
<keyword evidence="4 7" id="KW-1133">Transmembrane helix</keyword>
<dbReference type="KEGG" id="nnu:104596698"/>
<dbReference type="OMA" id="DWIHAFV"/>
<dbReference type="OrthoDB" id="525686at2759"/>
<sequence length="287" mass="31638">MSKLESKGNIIEARTPLQDKKVFPLRIFSIIYLFIHLPIFISILDSQVSQLYHQSSCLQASSFNIRMATDTSLRQRSRTNNETPITETPSSSDDEKKPPIATDSSAYPSISQRAISQTLASTAHLANLLPTGTLLAFQLLVPTFTNNGTCDSVTRPLTLILLLVLAVSCSLASFTDSFKAPDGKVYHGIATWKGMWLFDYTGSSVPDLRNYRLRSIDFVHAVLSVFVFGTVALRDKNILSCFYPSPAHETQEVLDIVPLAIGLFCSLLFVVFPTTRHGIGYPVTSGN</sequence>
<feature type="transmembrane region" description="Helical" evidence="7">
    <location>
        <begin position="23"/>
        <end position="44"/>
    </location>
</feature>
<dbReference type="RefSeq" id="XP_010256253.2">
    <property type="nucleotide sequence ID" value="XM_010257951.2"/>
</dbReference>
<dbReference type="eggNOG" id="ENOG502RYBP">
    <property type="taxonomic scope" value="Eukaryota"/>
</dbReference>
<gene>
    <name evidence="9" type="primary">LOC104596698</name>
</gene>
<dbReference type="PANTHER" id="PTHR31621">
    <property type="entry name" value="PROTEIN DMP3"/>
    <property type="match status" value="1"/>
</dbReference>
<feature type="transmembrane region" description="Helical" evidence="7">
    <location>
        <begin position="153"/>
        <end position="174"/>
    </location>
</feature>
<evidence type="ECO:0000313" key="8">
    <source>
        <dbReference type="Proteomes" id="UP000189703"/>
    </source>
</evidence>
<evidence type="ECO:0000256" key="2">
    <source>
        <dbReference type="ARBA" id="ARBA00008707"/>
    </source>
</evidence>
<evidence type="ECO:0000313" key="9">
    <source>
        <dbReference type="RefSeq" id="XP_010256253.2"/>
    </source>
</evidence>
<protein>
    <submittedName>
        <fullName evidence="9">Uncharacterized protein LOC104596698</fullName>
    </submittedName>
</protein>
<comment type="similarity">
    <text evidence="2">Belongs to the plant DMP1 protein family.</text>
</comment>
<dbReference type="AlphaFoldDB" id="A0A1U7ZQ02"/>
<proteinExistence type="inferred from homology"/>
<reference evidence="9" key="1">
    <citation type="submission" date="2025-08" db="UniProtKB">
        <authorList>
            <consortium name="RefSeq"/>
        </authorList>
    </citation>
    <scope>IDENTIFICATION</scope>
</reference>
<evidence type="ECO:0000256" key="3">
    <source>
        <dbReference type="ARBA" id="ARBA00022692"/>
    </source>
</evidence>
<dbReference type="GO" id="GO:0016020">
    <property type="term" value="C:membrane"/>
    <property type="evidence" value="ECO:0007669"/>
    <property type="project" value="UniProtKB-SubCell"/>
</dbReference>
<dbReference type="PANTHER" id="PTHR31621:SF1">
    <property type="entry name" value="PROTEIN DMP5"/>
    <property type="match status" value="1"/>
</dbReference>
<name>A0A1U7ZQ02_NELNU</name>